<keyword evidence="3" id="KW-1185">Reference proteome</keyword>
<keyword evidence="1" id="KW-0479">Metal-binding</keyword>
<evidence type="ECO:0000259" key="2">
    <source>
        <dbReference type="PROSITE" id="PS50271"/>
    </source>
</evidence>
<evidence type="ECO:0000313" key="4">
    <source>
        <dbReference type="WBParaSite" id="Hba_21316"/>
    </source>
</evidence>
<feature type="domain" description="UBP-type" evidence="2">
    <location>
        <begin position="11"/>
        <end position="100"/>
    </location>
</feature>
<dbReference type="Gene3D" id="3.30.40.10">
    <property type="entry name" value="Zinc/RING finger domain, C3HC4 (zinc finger)"/>
    <property type="match status" value="1"/>
</dbReference>
<dbReference type="AlphaFoldDB" id="A0A1I7XUW5"/>
<name>A0A1I7XUW5_HETBA</name>
<accession>A0A1I7XUW5</accession>
<proteinExistence type="predicted"/>
<dbReference type="WBParaSite" id="Hba_21316">
    <property type="protein sequence ID" value="Hba_21316"/>
    <property type="gene ID" value="Hba_21316"/>
</dbReference>
<keyword evidence="1" id="KW-0862">Zinc</keyword>
<reference evidence="4" key="1">
    <citation type="submission" date="2016-11" db="UniProtKB">
        <authorList>
            <consortium name="WormBaseParasite"/>
        </authorList>
    </citation>
    <scope>IDENTIFICATION</scope>
</reference>
<organism evidence="3 4">
    <name type="scientific">Heterorhabditis bacteriophora</name>
    <name type="common">Entomopathogenic nematode worm</name>
    <dbReference type="NCBI Taxonomy" id="37862"/>
    <lineage>
        <taxon>Eukaryota</taxon>
        <taxon>Metazoa</taxon>
        <taxon>Ecdysozoa</taxon>
        <taxon>Nematoda</taxon>
        <taxon>Chromadorea</taxon>
        <taxon>Rhabditida</taxon>
        <taxon>Rhabditina</taxon>
        <taxon>Rhabditomorpha</taxon>
        <taxon>Strongyloidea</taxon>
        <taxon>Heterorhabditidae</taxon>
        <taxon>Heterorhabditis</taxon>
    </lineage>
</organism>
<dbReference type="InterPro" id="IPR001607">
    <property type="entry name" value="Znf_UBP"/>
</dbReference>
<dbReference type="GO" id="GO:0008270">
    <property type="term" value="F:zinc ion binding"/>
    <property type="evidence" value="ECO:0007669"/>
    <property type="project" value="UniProtKB-KW"/>
</dbReference>
<keyword evidence="1" id="KW-0863">Zinc-finger</keyword>
<evidence type="ECO:0000256" key="1">
    <source>
        <dbReference type="PROSITE-ProRule" id="PRU00502"/>
    </source>
</evidence>
<evidence type="ECO:0000313" key="3">
    <source>
        <dbReference type="Proteomes" id="UP000095283"/>
    </source>
</evidence>
<dbReference type="InterPro" id="IPR013083">
    <property type="entry name" value="Znf_RING/FYVE/PHD"/>
</dbReference>
<dbReference type="SUPFAM" id="SSF57850">
    <property type="entry name" value="RING/U-box"/>
    <property type="match status" value="1"/>
</dbReference>
<dbReference type="PROSITE" id="PS50271">
    <property type="entry name" value="ZF_UBP"/>
    <property type="match status" value="1"/>
</dbReference>
<dbReference type="Proteomes" id="UP000095283">
    <property type="component" value="Unplaced"/>
</dbReference>
<sequence>MAADGGLRGGASCHHRTKKGLFKSKASVIKRLKSTKRVCDDCERLIKSGQPTPENCCSEVVICVSCGHLACNEHAKKHCEAARSGNVHPFLMELNKGIIR</sequence>
<protein>
    <submittedName>
        <fullName evidence="4">UBP-type domain-containing protein</fullName>
    </submittedName>
</protein>